<dbReference type="EMBL" id="DSLG01000002">
    <property type="protein sequence ID" value="HEA86842.1"/>
    <property type="molecule type" value="Genomic_DNA"/>
</dbReference>
<reference evidence="2" key="1">
    <citation type="journal article" date="2020" name="mSystems">
        <title>Genome- and Community-Level Interaction Insights into Carbon Utilization and Element Cycling Functions of Hydrothermarchaeota in Hydrothermal Sediment.</title>
        <authorList>
            <person name="Zhou Z."/>
            <person name="Liu Y."/>
            <person name="Xu W."/>
            <person name="Pan J."/>
            <person name="Luo Z.H."/>
            <person name="Li M."/>
        </authorList>
    </citation>
    <scope>NUCLEOTIDE SEQUENCE [LARGE SCALE GENOMIC DNA]</scope>
    <source>
        <strain evidence="2">SpSt-265</strain>
    </source>
</reference>
<sequence>MTLIKKLLILYLSITASLQATRYAGDFELLGTSARAIGMGSAVVAVTSDPSAIYYNPALSVYHRRRAVLLMHSEDFSGLLNHNYLAISFPADRQAIGAALLHNGIPDIKLTALPHPDSPPGENNRPYVYKTVNANQVITYFSFARRLSTVWAVGGNAKIIYQELGGTGYCVGAGIDAGMHFTPIRTVDIGLCIRNLSTAPLFWSTGTREAIYPQLAIGLGKKFNLGRDYLLCAIQVEALLEDRQFHTNIGAEYSLRNVLFARLGVYRNNLSFGLGARFKNFHVDYGYASGTAPDARELGTPQQISGGVEF</sequence>
<comment type="caution">
    <text evidence="2">The sequence shown here is derived from an EMBL/GenBank/DDBJ whole genome shotgun (WGS) entry which is preliminary data.</text>
</comment>
<dbReference type="AlphaFoldDB" id="A0A7C1RY53"/>
<evidence type="ECO:0000313" key="2">
    <source>
        <dbReference type="EMBL" id="HEA86842.1"/>
    </source>
</evidence>
<dbReference type="Gene3D" id="2.40.160.60">
    <property type="entry name" value="Outer membrane protein transport protein (OMPP1/FadL/TodX)"/>
    <property type="match status" value="1"/>
</dbReference>
<accession>A0A7C1RY53</accession>
<name>A0A7C1RY53_UNCW3</name>
<keyword evidence="1" id="KW-0732">Signal</keyword>
<protein>
    <recommendedName>
        <fullName evidence="3">PorV/PorQ family protein</fullName>
    </recommendedName>
</protein>
<feature type="chain" id="PRO_5027743418" description="PorV/PorQ family protein" evidence="1">
    <location>
        <begin position="21"/>
        <end position="310"/>
    </location>
</feature>
<proteinExistence type="predicted"/>
<evidence type="ECO:0000256" key="1">
    <source>
        <dbReference type="SAM" id="SignalP"/>
    </source>
</evidence>
<organism evidence="2">
    <name type="scientific">candidate division WOR-3 bacterium</name>
    <dbReference type="NCBI Taxonomy" id="2052148"/>
    <lineage>
        <taxon>Bacteria</taxon>
        <taxon>Bacteria division WOR-3</taxon>
    </lineage>
</organism>
<gene>
    <name evidence="2" type="ORF">ENP94_02400</name>
</gene>
<feature type="signal peptide" evidence="1">
    <location>
        <begin position="1"/>
        <end position="20"/>
    </location>
</feature>
<evidence type="ECO:0008006" key="3">
    <source>
        <dbReference type="Google" id="ProtNLM"/>
    </source>
</evidence>